<keyword evidence="2" id="KW-1185">Reference proteome</keyword>
<organism evidence="1 2">
    <name type="scientific">Asticcacaulis endophyticus</name>
    <dbReference type="NCBI Taxonomy" id="1395890"/>
    <lineage>
        <taxon>Bacteria</taxon>
        <taxon>Pseudomonadati</taxon>
        <taxon>Pseudomonadota</taxon>
        <taxon>Alphaproteobacteria</taxon>
        <taxon>Caulobacterales</taxon>
        <taxon>Caulobacteraceae</taxon>
        <taxon>Asticcacaulis</taxon>
    </lineage>
</organism>
<reference evidence="1" key="1">
    <citation type="journal article" date="2014" name="Int. J. Syst. Evol. Microbiol.">
        <title>Complete genome sequence of Corynebacterium casei LMG S-19264T (=DSM 44701T), isolated from a smear-ripened cheese.</title>
        <authorList>
            <consortium name="US DOE Joint Genome Institute (JGI-PGF)"/>
            <person name="Walter F."/>
            <person name="Albersmeier A."/>
            <person name="Kalinowski J."/>
            <person name="Ruckert C."/>
        </authorList>
    </citation>
    <scope>NUCLEOTIDE SEQUENCE</scope>
    <source>
        <strain evidence="1">KCTC 32296</strain>
    </source>
</reference>
<gene>
    <name evidence="1" type="ORF">GCM10011273_28340</name>
</gene>
<protein>
    <submittedName>
        <fullName evidence="1">Uncharacterized protein</fullName>
    </submittedName>
</protein>
<comment type="caution">
    <text evidence="1">The sequence shown here is derived from an EMBL/GenBank/DDBJ whole genome shotgun (WGS) entry which is preliminary data.</text>
</comment>
<evidence type="ECO:0000313" key="2">
    <source>
        <dbReference type="Proteomes" id="UP000662572"/>
    </source>
</evidence>
<name>A0A918QAP9_9CAUL</name>
<dbReference type="AlphaFoldDB" id="A0A918QAP9"/>
<dbReference type="Proteomes" id="UP000662572">
    <property type="component" value="Unassembled WGS sequence"/>
</dbReference>
<sequence>MYRSTVRIGWGYPNKMFDETKSFKTDAFLTTSDAKIKLKTKKRTQNLSLRDYRQVLDIYARKNT</sequence>
<evidence type="ECO:0000313" key="1">
    <source>
        <dbReference type="EMBL" id="GGZ40009.1"/>
    </source>
</evidence>
<reference evidence="1" key="2">
    <citation type="submission" date="2020-09" db="EMBL/GenBank/DDBJ databases">
        <authorList>
            <person name="Sun Q."/>
            <person name="Kim S."/>
        </authorList>
    </citation>
    <scope>NUCLEOTIDE SEQUENCE</scope>
    <source>
        <strain evidence="1">KCTC 32296</strain>
    </source>
</reference>
<dbReference type="EMBL" id="BMZB01000004">
    <property type="protein sequence ID" value="GGZ40009.1"/>
    <property type="molecule type" value="Genomic_DNA"/>
</dbReference>
<accession>A0A918QAP9</accession>
<proteinExistence type="predicted"/>